<evidence type="ECO:0000313" key="8">
    <source>
        <dbReference type="EMBL" id="KAF2097601.1"/>
    </source>
</evidence>
<evidence type="ECO:0000256" key="5">
    <source>
        <dbReference type="ARBA" id="ARBA00049233"/>
    </source>
</evidence>
<dbReference type="Pfam" id="PF01408">
    <property type="entry name" value="GFO_IDH_MocA"/>
    <property type="match status" value="1"/>
</dbReference>
<dbReference type="InterPro" id="IPR055170">
    <property type="entry name" value="GFO_IDH_MocA-like_dom"/>
</dbReference>
<dbReference type="EC" id="1.1.1.179" evidence="3"/>
<keyword evidence="2" id="KW-0560">Oxidoreductase</keyword>
<evidence type="ECO:0000256" key="3">
    <source>
        <dbReference type="ARBA" id="ARBA00038984"/>
    </source>
</evidence>
<feature type="domain" description="GFO/IDH/MocA-like oxidoreductase" evidence="7">
    <location>
        <begin position="150"/>
        <end position="283"/>
    </location>
</feature>
<evidence type="ECO:0000256" key="4">
    <source>
        <dbReference type="ARBA" id="ARBA00042988"/>
    </source>
</evidence>
<dbReference type="AlphaFoldDB" id="A0A9P4M4D7"/>
<dbReference type="SUPFAM" id="SSF55347">
    <property type="entry name" value="Glyceraldehyde-3-phosphate dehydrogenase-like, C-terminal domain"/>
    <property type="match status" value="1"/>
</dbReference>
<feature type="domain" description="Gfo/Idh/MocA-like oxidoreductase N-terminal" evidence="6">
    <location>
        <begin position="9"/>
        <end position="136"/>
    </location>
</feature>
<dbReference type="Gene3D" id="3.40.50.720">
    <property type="entry name" value="NAD(P)-binding Rossmann-like Domain"/>
    <property type="match status" value="1"/>
</dbReference>
<evidence type="ECO:0000259" key="6">
    <source>
        <dbReference type="Pfam" id="PF01408"/>
    </source>
</evidence>
<dbReference type="Pfam" id="PF22725">
    <property type="entry name" value="GFO_IDH_MocA_C3"/>
    <property type="match status" value="1"/>
</dbReference>
<protein>
    <recommendedName>
        <fullName evidence="3">D-xylose 1-dehydrogenase (NADP(+), D-xylono-1,5-lactone-forming)</fullName>
        <ecNumber evidence="3">1.1.1.179</ecNumber>
    </recommendedName>
    <alternativeName>
        <fullName evidence="4">D-xylose-NADP dehydrogenase</fullName>
    </alternativeName>
</protein>
<name>A0A9P4M4D7_9PEZI</name>
<dbReference type="InterPro" id="IPR000683">
    <property type="entry name" value="Gfo/Idh/MocA-like_OxRdtase_N"/>
</dbReference>
<accession>A0A9P4M4D7</accession>
<dbReference type="InterPro" id="IPR036291">
    <property type="entry name" value="NAD(P)-bd_dom_sf"/>
</dbReference>
<comment type="similarity">
    <text evidence="1">Belongs to the Gfo/Idh/MocA family.</text>
</comment>
<dbReference type="OrthoDB" id="2129491at2759"/>
<evidence type="ECO:0000259" key="7">
    <source>
        <dbReference type="Pfam" id="PF22725"/>
    </source>
</evidence>
<dbReference type="PANTHER" id="PTHR22604:SF115">
    <property type="entry name" value="DIHYDRODIOL DEHYDROGENASE, PUTATIVE (AFU_ORTHOLOGUE AFUA_1G07520)-RELATED"/>
    <property type="match status" value="1"/>
</dbReference>
<reference evidence="8" key="1">
    <citation type="journal article" date="2020" name="Stud. Mycol.">
        <title>101 Dothideomycetes genomes: a test case for predicting lifestyles and emergence of pathogens.</title>
        <authorList>
            <person name="Haridas S."/>
            <person name="Albert R."/>
            <person name="Binder M."/>
            <person name="Bloem J."/>
            <person name="Labutti K."/>
            <person name="Salamov A."/>
            <person name="Andreopoulos B."/>
            <person name="Baker S."/>
            <person name="Barry K."/>
            <person name="Bills G."/>
            <person name="Bluhm B."/>
            <person name="Cannon C."/>
            <person name="Castanera R."/>
            <person name="Culley D."/>
            <person name="Daum C."/>
            <person name="Ezra D."/>
            <person name="Gonzalez J."/>
            <person name="Henrissat B."/>
            <person name="Kuo A."/>
            <person name="Liang C."/>
            <person name="Lipzen A."/>
            <person name="Lutzoni F."/>
            <person name="Magnuson J."/>
            <person name="Mondo S."/>
            <person name="Nolan M."/>
            <person name="Ohm R."/>
            <person name="Pangilinan J."/>
            <person name="Park H.-J."/>
            <person name="Ramirez L."/>
            <person name="Alfaro M."/>
            <person name="Sun H."/>
            <person name="Tritt A."/>
            <person name="Yoshinaga Y."/>
            <person name="Zwiers L.-H."/>
            <person name="Turgeon B."/>
            <person name="Goodwin S."/>
            <person name="Spatafora J."/>
            <person name="Crous P."/>
            <person name="Grigoriev I."/>
        </authorList>
    </citation>
    <scope>NUCLEOTIDE SEQUENCE</scope>
    <source>
        <strain evidence="8">CBS 133067</strain>
    </source>
</reference>
<dbReference type="InterPro" id="IPR050984">
    <property type="entry name" value="Gfo/Idh/MocA_domain"/>
</dbReference>
<keyword evidence="9" id="KW-1185">Reference proteome</keyword>
<gene>
    <name evidence="8" type="ORF">NA57DRAFT_77854</name>
</gene>
<organism evidence="8 9">
    <name type="scientific">Rhizodiscina lignyota</name>
    <dbReference type="NCBI Taxonomy" id="1504668"/>
    <lineage>
        <taxon>Eukaryota</taxon>
        <taxon>Fungi</taxon>
        <taxon>Dikarya</taxon>
        <taxon>Ascomycota</taxon>
        <taxon>Pezizomycotina</taxon>
        <taxon>Dothideomycetes</taxon>
        <taxon>Pleosporomycetidae</taxon>
        <taxon>Aulographales</taxon>
        <taxon>Rhizodiscinaceae</taxon>
        <taxon>Rhizodiscina</taxon>
    </lineage>
</organism>
<dbReference type="EMBL" id="ML978128">
    <property type="protein sequence ID" value="KAF2097601.1"/>
    <property type="molecule type" value="Genomic_DNA"/>
</dbReference>
<dbReference type="PANTHER" id="PTHR22604">
    <property type="entry name" value="OXIDOREDUCTASES"/>
    <property type="match status" value="1"/>
</dbReference>
<comment type="catalytic activity">
    <reaction evidence="5">
        <text>D-xylose + NADP(+) = D-xylono-1,5-lactone + NADPH + H(+)</text>
        <dbReference type="Rhea" id="RHEA:22000"/>
        <dbReference type="ChEBI" id="CHEBI:15378"/>
        <dbReference type="ChEBI" id="CHEBI:15867"/>
        <dbReference type="ChEBI" id="CHEBI:53455"/>
        <dbReference type="ChEBI" id="CHEBI:57783"/>
        <dbReference type="ChEBI" id="CHEBI:58349"/>
        <dbReference type="EC" id="1.1.1.179"/>
    </reaction>
</comment>
<dbReference type="Gene3D" id="3.30.360.10">
    <property type="entry name" value="Dihydrodipicolinate Reductase, domain 2"/>
    <property type="match status" value="1"/>
</dbReference>
<evidence type="ECO:0000313" key="9">
    <source>
        <dbReference type="Proteomes" id="UP000799772"/>
    </source>
</evidence>
<evidence type="ECO:0000256" key="1">
    <source>
        <dbReference type="ARBA" id="ARBA00010928"/>
    </source>
</evidence>
<dbReference type="SUPFAM" id="SSF51735">
    <property type="entry name" value="NAD(P)-binding Rossmann-fold domains"/>
    <property type="match status" value="1"/>
</dbReference>
<dbReference type="GO" id="GO:0047837">
    <property type="term" value="F:D-xylose 1-dehydrogenase (NADP+) activity"/>
    <property type="evidence" value="ECO:0007669"/>
    <property type="project" value="UniProtKB-EC"/>
</dbReference>
<sequence>MSSSLKPLRWGILATGGIAETFAKDLLRDPSTRGVSDVNHVVQAAASSTSADRAKAFLKEVGAPSSAKAYGSYKELVSDPDVDIIYVATPHSHHYQNTRLCLEAGKNVLLEKSFTTNAEQAKVLVDLARQKGLFLMEAQWTRYFPLAINIRKLAAEGTLGDIKRMYADNAFGDDVEKKFDVKHRMVNPDLAGGALLDLGIYSILWIFQLLYHIQPKDKRVKPKVSSIITPEPRTGADECTTIIMQFATGAHGIATTGLRVGSDPDGKHSAGPSIKIQGTKGELQIFPPAYRPTQYRIIPNVAQNSTLEYKEVTEDIPGHGMFWEADECYRCIRDGKKESDTIPLEETLVMMEVMDEVRKQNGLVYPEAIETTDYPRDL</sequence>
<dbReference type="GO" id="GO:0000166">
    <property type="term" value="F:nucleotide binding"/>
    <property type="evidence" value="ECO:0007669"/>
    <property type="project" value="InterPro"/>
</dbReference>
<comment type="caution">
    <text evidence="8">The sequence shown here is derived from an EMBL/GenBank/DDBJ whole genome shotgun (WGS) entry which is preliminary data.</text>
</comment>
<proteinExistence type="inferred from homology"/>
<evidence type="ECO:0000256" key="2">
    <source>
        <dbReference type="ARBA" id="ARBA00023002"/>
    </source>
</evidence>
<dbReference type="Proteomes" id="UP000799772">
    <property type="component" value="Unassembled WGS sequence"/>
</dbReference>